<accession>A0A0E9VDZ8</accession>
<dbReference type="EMBL" id="GBXM01032351">
    <property type="protein sequence ID" value="JAH76226.1"/>
    <property type="molecule type" value="Transcribed_RNA"/>
</dbReference>
<name>A0A0E9VDZ8_ANGAN</name>
<proteinExistence type="predicted"/>
<reference evidence="1" key="1">
    <citation type="submission" date="2014-11" db="EMBL/GenBank/DDBJ databases">
        <authorList>
            <person name="Amaro Gonzalez C."/>
        </authorList>
    </citation>
    <scope>NUCLEOTIDE SEQUENCE</scope>
</reference>
<sequence length="23" mass="2718">MLCCTWRMRAVRCNPLICKALVH</sequence>
<protein>
    <submittedName>
        <fullName evidence="1">Uncharacterized protein</fullName>
    </submittedName>
</protein>
<organism evidence="1">
    <name type="scientific">Anguilla anguilla</name>
    <name type="common">European freshwater eel</name>
    <name type="synonym">Muraena anguilla</name>
    <dbReference type="NCBI Taxonomy" id="7936"/>
    <lineage>
        <taxon>Eukaryota</taxon>
        <taxon>Metazoa</taxon>
        <taxon>Chordata</taxon>
        <taxon>Craniata</taxon>
        <taxon>Vertebrata</taxon>
        <taxon>Euteleostomi</taxon>
        <taxon>Actinopterygii</taxon>
        <taxon>Neopterygii</taxon>
        <taxon>Teleostei</taxon>
        <taxon>Anguilliformes</taxon>
        <taxon>Anguillidae</taxon>
        <taxon>Anguilla</taxon>
    </lineage>
</organism>
<evidence type="ECO:0000313" key="1">
    <source>
        <dbReference type="EMBL" id="JAH76226.1"/>
    </source>
</evidence>
<dbReference type="AlphaFoldDB" id="A0A0E9VDZ8"/>
<reference evidence="1" key="2">
    <citation type="journal article" date="2015" name="Fish Shellfish Immunol.">
        <title>Early steps in the European eel (Anguilla anguilla)-Vibrio vulnificus interaction in the gills: Role of the RtxA13 toxin.</title>
        <authorList>
            <person name="Callol A."/>
            <person name="Pajuelo D."/>
            <person name="Ebbesson L."/>
            <person name="Teles M."/>
            <person name="MacKenzie S."/>
            <person name="Amaro C."/>
        </authorList>
    </citation>
    <scope>NUCLEOTIDE SEQUENCE</scope>
</reference>